<dbReference type="AlphaFoldDB" id="A0AAI9WXK5"/>
<feature type="region of interest" description="Disordered" evidence="1">
    <location>
        <begin position="84"/>
        <end position="155"/>
    </location>
</feature>
<protein>
    <submittedName>
        <fullName evidence="2">Uncharacterized protein</fullName>
    </submittedName>
</protein>
<reference evidence="2" key="1">
    <citation type="journal article" date="2022" name="DNA Res.">
        <title>Genome analysis of five recently described species of the CUG-Ser clade uncovers Candida theae as a new hybrid lineage with pathogenic potential in the Candida parapsilosis species complex.</title>
        <authorList>
            <person name="Mixao V."/>
            <person name="Del Olmo V."/>
            <person name="Hegedusova E."/>
            <person name="Saus E."/>
            <person name="Pryszcz L."/>
            <person name="Cillingova A."/>
            <person name="Nosek J."/>
            <person name="Gabaldon T."/>
        </authorList>
    </citation>
    <scope>NUCLEOTIDE SEQUENCE</scope>
    <source>
        <strain evidence="2">CBS 10844</strain>
    </source>
</reference>
<dbReference type="EMBL" id="JAHUZD010000108">
    <property type="protein sequence ID" value="KAI3404094.2"/>
    <property type="molecule type" value="Genomic_DNA"/>
</dbReference>
<name>A0AAI9WXK5_9ASCO</name>
<accession>A0AAI9WXK5</accession>
<sequence length="155" mass="18390">MSSSLSSRVLNMKFMQKAKDLKTIEKRQQESQKKVEDISEWKLPSSEQILRMASRKSKIESVGYGTIMSDTSYYRKRRSSIGGEFAEETLNKEEDKEYDDIEGDREEEEEEEEEKEEKESGFNRETIKNSKDLGLHWRKRKLKNPENSREKRFHG</sequence>
<dbReference type="GeneID" id="73380747"/>
<feature type="compositionally biased region" description="Basic and acidic residues" evidence="1">
    <location>
        <begin position="117"/>
        <end position="135"/>
    </location>
</feature>
<evidence type="ECO:0000256" key="1">
    <source>
        <dbReference type="SAM" id="MobiDB-lite"/>
    </source>
</evidence>
<evidence type="ECO:0000313" key="3">
    <source>
        <dbReference type="Proteomes" id="UP001202479"/>
    </source>
</evidence>
<dbReference type="RefSeq" id="XP_049179839.1">
    <property type="nucleotide sequence ID" value="XM_049324432.1"/>
</dbReference>
<keyword evidence="3" id="KW-1185">Reference proteome</keyword>
<feature type="compositionally biased region" description="Acidic residues" evidence="1">
    <location>
        <begin position="96"/>
        <end position="116"/>
    </location>
</feature>
<dbReference type="Pfam" id="PF10175">
    <property type="entry name" value="MPP6"/>
    <property type="match status" value="1"/>
</dbReference>
<dbReference type="Proteomes" id="UP001202479">
    <property type="component" value="Unassembled WGS sequence"/>
</dbReference>
<evidence type="ECO:0000313" key="2">
    <source>
        <dbReference type="EMBL" id="KAI3404094.2"/>
    </source>
</evidence>
<comment type="caution">
    <text evidence="2">The sequence shown here is derived from an EMBL/GenBank/DDBJ whole genome shotgun (WGS) entry which is preliminary data.</text>
</comment>
<organism evidence="2 3">
    <name type="scientific">Candida oxycetoniae</name>
    <dbReference type="NCBI Taxonomy" id="497107"/>
    <lineage>
        <taxon>Eukaryota</taxon>
        <taxon>Fungi</taxon>
        <taxon>Dikarya</taxon>
        <taxon>Ascomycota</taxon>
        <taxon>Saccharomycotina</taxon>
        <taxon>Pichiomycetes</taxon>
        <taxon>Debaryomycetaceae</taxon>
        <taxon>Candida/Lodderomyces clade</taxon>
        <taxon>Candida</taxon>
    </lineage>
</organism>
<gene>
    <name evidence="2" type="ORF">KGF56_003130</name>
</gene>
<feature type="compositionally biased region" description="Basic and acidic residues" evidence="1">
    <location>
        <begin position="143"/>
        <end position="155"/>
    </location>
</feature>
<proteinExistence type="predicted"/>